<accession>A0ACC0IX59</accession>
<sequence length="150" mass="16604">MPTVITISLSTAASEVSLSDQIDCTSDSLRWISASVHVDDFVTLSPGACVWVMMNKETQIVAKALTKVLILLVFKISSDCLCDFEVVYTRDCREVTHYIEMVWLFKEGKEVTRRSISCLINLRNANCHGDSTVAATSIGYTKAIVINTSF</sequence>
<dbReference type="EMBL" id="CM045758">
    <property type="protein sequence ID" value="KAI8029592.1"/>
    <property type="molecule type" value="Genomic_DNA"/>
</dbReference>
<evidence type="ECO:0000313" key="2">
    <source>
        <dbReference type="Proteomes" id="UP001060215"/>
    </source>
</evidence>
<dbReference type="Proteomes" id="UP001060215">
    <property type="component" value="Chromosome 1"/>
</dbReference>
<name>A0ACC0IX59_9ERIC</name>
<evidence type="ECO:0000313" key="1">
    <source>
        <dbReference type="EMBL" id="KAI8029592.1"/>
    </source>
</evidence>
<gene>
    <name evidence="1" type="ORF">LOK49_LG01G03923</name>
</gene>
<proteinExistence type="predicted"/>
<protein>
    <submittedName>
        <fullName evidence="1">Uncharacterized protein</fullName>
    </submittedName>
</protein>
<organism evidence="1 2">
    <name type="scientific">Camellia lanceoleosa</name>
    <dbReference type="NCBI Taxonomy" id="1840588"/>
    <lineage>
        <taxon>Eukaryota</taxon>
        <taxon>Viridiplantae</taxon>
        <taxon>Streptophyta</taxon>
        <taxon>Embryophyta</taxon>
        <taxon>Tracheophyta</taxon>
        <taxon>Spermatophyta</taxon>
        <taxon>Magnoliopsida</taxon>
        <taxon>eudicotyledons</taxon>
        <taxon>Gunneridae</taxon>
        <taxon>Pentapetalae</taxon>
        <taxon>asterids</taxon>
        <taxon>Ericales</taxon>
        <taxon>Theaceae</taxon>
        <taxon>Camellia</taxon>
    </lineage>
</organism>
<comment type="caution">
    <text evidence="1">The sequence shown here is derived from an EMBL/GenBank/DDBJ whole genome shotgun (WGS) entry which is preliminary data.</text>
</comment>
<keyword evidence="2" id="KW-1185">Reference proteome</keyword>
<reference evidence="1 2" key="1">
    <citation type="journal article" date="2022" name="Plant J.">
        <title>Chromosome-level genome of Camellia lanceoleosa provides a valuable resource for understanding genome evolution and self-incompatibility.</title>
        <authorList>
            <person name="Gong W."/>
            <person name="Xiao S."/>
            <person name="Wang L."/>
            <person name="Liao Z."/>
            <person name="Chang Y."/>
            <person name="Mo W."/>
            <person name="Hu G."/>
            <person name="Li W."/>
            <person name="Zhao G."/>
            <person name="Zhu H."/>
            <person name="Hu X."/>
            <person name="Ji K."/>
            <person name="Xiang X."/>
            <person name="Song Q."/>
            <person name="Yuan D."/>
            <person name="Jin S."/>
            <person name="Zhang L."/>
        </authorList>
    </citation>
    <scope>NUCLEOTIDE SEQUENCE [LARGE SCALE GENOMIC DNA]</scope>
    <source>
        <strain evidence="1">SQ_2022a</strain>
    </source>
</reference>